<feature type="compositionally biased region" description="Polar residues" evidence="1">
    <location>
        <begin position="409"/>
        <end position="421"/>
    </location>
</feature>
<name>A0A9N8WCA1_FUNMO</name>
<feature type="compositionally biased region" description="Low complexity" evidence="1">
    <location>
        <begin position="354"/>
        <end position="376"/>
    </location>
</feature>
<feature type="compositionally biased region" description="Polar residues" evidence="1">
    <location>
        <begin position="449"/>
        <end position="472"/>
    </location>
</feature>
<gene>
    <name evidence="2" type="ORF">FMOSSE_LOCUS3057</name>
</gene>
<comment type="caution">
    <text evidence="2">The sequence shown here is derived from an EMBL/GenBank/DDBJ whole genome shotgun (WGS) entry which is preliminary data.</text>
</comment>
<dbReference type="Proteomes" id="UP000789375">
    <property type="component" value="Unassembled WGS sequence"/>
</dbReference>
<evidence type="ECO:0000313" key="2">
    <source>
        <dbReference type="EMBL" id="CAG8481689.1"/>
    </source>
</evidence>
<reference evidence="2" key="1">
    <citation type="submission" date="2021-06" db="EMBL/GenBank/DDBJ databases">
        <authorList>
            <person name="Kallberg Y."/>
            <person name="Tangrot J."/>
            <person name="Rosling A."/>
        </authorList>
    </citation>
    <scope>NUCLEOTIDE SEQUENCE</scope>
    <source>
        <strain evidence="2">87-6 pot B 2015</strain>
    </source>
</reference>
<feature type="compositionally biased region" description="Polar residues" evidence="1">
    <location>
        <begin position="270"/>
        <end position="288"/>
    </location>
</feature>
<evidence type="ECO:0000256" key="1">
    <source>
        <dbReference type="SAM" id="MobiDB-lite"/>
    </source>
</evidence>
<feature type="compositionally biased region" description="Basic and acidic residues" evidence="1">
    <location>
        <begin position="236"/>
        <end position="250"/>
    </location>
</feature>
<sequence>MSEVEEIVAIFGVGDHVWVPWSTIINSITIKVKNESSSSKAPIKTNKHIKYWPAFVLERHITTKLRKVAYARIVPTSTPQNGNSLSPKYLVKLIGLNVNQVFFEKSLRSWLSFNPEPLPEISSNYEFNLLGQDISLSDIKIEKLTALYVRAIQKVSNKLKPTRDYNSEISKKVNTEPTKVGSSSPVRLRIIYNKNSKDSKRSDNHGSNSKSKKMVQTPIYHHHAVPSINANPPSRSVDKDEHDGHQEKSLNGETYLLKKKPNKSLEKIGSDNSNDSVKQTPPLNNSEMTSSIANSIITVEKDVISTTFHEQQIVSTVSTVSTDKKESFEISNLFEISTKKRGRKSSKSFETKLDTLNPSNTTNTSPSNSDIKLSDMTLLPTTDDSSLLRRTRNGSVFGKWRASKRSRLSQESSEQNDSALDQNMNNFLGSEVLPNDDHLKTSEEAPIQNDKSISIHSTQKADLTQTNDPTQQNKRKLMIGIKNTPINRPRFSDQINKDDTNPETDLELQESEIKRRKVQDDSVKQDDIPGNNVGNKSVEINVGMHSFDISEQNNFITHDDNYAIRSTPILNLKTRMEHFKSKNECKSEIRTKPIIQSADQLQSTDQILQRNVESENFNDKRIRNRSNCNTKCAPSDSVTQAIVEDNYMQHPMIELKDDQVIVNNIHDGNNSISSVFSSPLQSFRSVLGFGNIFSWSKKGIDA</sequence>
<accession>A0A9N8WCA1</accession>
<feature type="compositionally biased region" description="Basic and acidic residues" evidence="1">
    <location>
        <begin position="195"/>
        <end position="204"/>
    </location>
</feature>
<evidence type="ECO:0000313" key="3">
    <source>
        <dbReference type="Proteomes" id="UP000789375"/>
    </source>
</evidence>
<feature type="region of interest" description="Disordered" evidence="1">
    <location>
        <begin position="170"/>
        <end position="288"/>
    </location>
</feature>
<feature type="compositionally biased region" description="Basic and acidic residues" evidence="1">
    <location>
        <begin position="518"/>
        <end position="527"/>
    </location>
</feature>
<feature type="compositionally biased region" description="Acidic residues" evidence="1">
    <location>
        <begin position="501"/>
        <end position="510"/>
    </location>
</feature>
<feature type="compositionally biased region" description="Polar residues" evidence="1">
    <location>
        <begin position="175"/>
        <end position="185"/>
    </location>
</feature>
<organism evidence="2 3">
    <name type="scientific">Funneliformis mosseae</name>
    <name type="common">Endomycorrhizal fungus</name>
    <name type="synonym">Glomus mosseae</name>
    <dbReference type="NCBI Taxonomy" id="27381"/>
    <lineage>
        <taxon>Eukaryota</taxon>
        <taxon>Fungi</taxon>
        <taxon>Fungi incertae sedis</taxon>
        <taxon>Mucoromycota</taxon>
        <taxon>Glomeromycotina</taxon>
        <taxon>Glomeromycetes</taxon>
        <taxon>Glomerales</taxon>
        <taxon>Glomeraceae</taxon>
        <taxon>Funneliformis</taxon>
    </lineage>
</organism>
<keyword evidence="3" id="KW-1185">Reference proteome</keyword>
<dbReference type="AlphaFoldDB" id="A0A9N8WCA1"/>
<feature type="region of interest" description="Disordered" evidence="1">
    <location>
        <begin position="445"/>
        <end position="537"/>
    </location>
</feature>
<feature type="region of interest" description="Disordered" evidence="1">
    <location>
        <begin position="344"/>
        <end position="376"/>
    </location>
</feature>
<feature type="region of interest" description="Disordered" evidence="1">
    <location>
        <begin position="400"/>
        <end position="421"/>
    </location>
</feature>
<protein>
    <submittedName>
        <fullName evidence="2">2398_t:CDS:1</fullName>
    </submittedName>
</protein>
<dbReference type="EMBL" id="CAJVPP010000429">
    <property type="protein sequence ID" value="CAG8481689.1"/>
    <property type="molecule type" value="Genomic_DNA"/>
</dbReference>
<proteinExistence type="predicted"/>